<evidence type="ECO:0000313" key="2">
    <source>
        <dbReference type="EMBL" id="OFD74612.1"/>
    </source>
</evidence>
<protein>
    <submittedName>
        <fullName evidence="2">Uncharacterized protein</fullName>
    </submittedName>
</protein>
<organism evidence="2 3">
    <name type="scientific">Bacillus mycoides</name>
    <dbReference type="NCBI Taxonomy" id="1405"/>
    <lineage>
        <taxon>Bacteria</taxon>
        <taxon>Bacillati</taxon>
        <taxon>Bacillota</taxon>
        <taxon>Bacilli</taxon>
        <taxon>Bacillales</taxon>
        <taxon>Bacillaceae</taxon>
        <taxon>Bacillus</taxon>
        <taxon>Bacillus cereus group</taxon>
    </lineage>
</organism>
<dbReference type="EMBL" id="LXLT01000058">
    <property type="protein sequence ID" value="OFD74612.1"/>
    <property type="molecule type" value="Genomic_DNA"/>
</dbReference>
<name>A0A1E8B4G1_BACMY</name>
<dbReference type="RefSeq" id="WP_070144502.1">
    <property type="nucleotide sequence ID" value="NZ_LXLT01000058.1"/>
</dbReference>
<gene>
    <name evidence="2" type="ORF">BWGOE8_37590</name>
</gene>
<reference evidence="2 3" key="1">
    <citation type="submission" date="2016-05" db="EMBL/GenBank/DDBJ databases">
        <title>Bacillus thuringiensis and Bacillus weihenstephanensis as novel biocontrol agents of wilt causing Verticillium species.</title>
        <authorList>
            <person name="Hollensteiner J."/>
            <person name="Wemheuer F."/>
            <person name="Harting R."/>
            <person name="Kolarzyk A."/>
            <person name="Diaz-Valerio S."/>
            <person name="Poehlein A."/>
            <person name="Brzuszkiewicz E."/>
            <person name="Nesemann K."/>
            <person name="Braus-Stromeyer S."/>
            <person name="Braus G."/>
            <person name="Daniel R."/>
            <person name="Liesegang H."/>
        </authorList>
    </citation>
    <scope>NUCLEOTIDE SEQUENCE [LARGE SCALE GENOMIC DNA]</scope>
    <source>
        <strain evidence="2 3">GOE8</strain>
    </source>
</reference>
<comment type="caution">
    <text evidence="2">The sequence shown here is derived from an EMBL/GenBank/DDBJ whole genome shotgun (WGS) entry which is preliminary data.</text>
</comment>
<proteinExistence type="predicted"/>
<keyword evidence="1" id="KW-0472">Membrane</keyword>
<keyword evidence="1" id="KW-0812">Transmembrane</keyword>
<sequence>MNKLLGFLFVAVGMCFLMLTLTMNVQNVAWAVMLGVSIVSNIAGTTLLFRYIREYKKQAF</sequence>
<feature type="transmembrane region" description="Helical" evidence="1">
    <location>
        <begin position="5"/>
        <end position="23"/>
    </location>
</feature>
<evidence type="ECO:0000313" key="3">
    <source>
        <dbReference type="Proteomes" id="UP000175706"/>
    </source>
</evidence>
<accession>A0A1E8B4G1</accession>
<feature type="transmembrane region" description="Helical" evidence="1">
    <location>
        <begin position="29"/>
        <end position="52"/>
    </location>
</feature>
<dbReference type="PATRIC" id="fig|86662.25.peg.3862"/>
<keyword evidence="1" id="KW-1133">Transmembrane helix</keyword>
<dbReference type="Proteomes" id="UP000175706">
    <property type="component" value="Unassembled WGS sequence"/>
</dbReference>
<evidence type="ECO:0000256" key="1">
    <source>
        <dbReference type="SAM" id="Phobius"/>
    </source>
</evidence>
<dbReference type="AlphaFoldDB" id="A0A1E8B4G1"/>